<proteinExistence type="inferred from homology"/>
<dbReference type="SUPFAM" id="SSF48264">
    <property type="entry name" value="Cytochrome P450"/>
    <property type="match status" value="1"/>
</dbReference>
<dbReference type="PRINTS" id="PR00385">
    <property type="entry name" value="P450"/>
</dbReference>
<protein>
    <submittedName>
        <fullName evidence="3">Cytochrome P450</fullName>
    </submittedName>
</protein>
<dbReference type="PANTHER" id="PTHR46696:SF1">
    <property type="entry name" value="CYTOCHROME P450 YJIB-RELATED"/>
    <property type="match status" value="1"/>
</dbReference>
<keyword evidence="2" id="KW-0560">Oxidoreductase</keyword>
<keyword evidence="4" id="KW-1185">Reference proteome</keyword>
<dbReference type="Gene3D" id="1.10.630.10">
    <property type="entry name" value="Cytochrome P450"/>
    <property type="match status" value="1"/>
</dbReference>
<keyword evidence="2" id="KW-0349">Heme</keyword>
<dbReference type="Pfam" id="PF00067">
    <property type="entry name" value="p450"/>
    <property type="match status" value="1"/>
</dbReference>
<dbReference type="PROSITE" id="PS00086">
    <property type="entry name" value="CYTOCHROME_P450"/>
    <property type="match status" value="1"/>
</dbReference>
<dbReference type="InterPro" id="IPR001128">
    <property type="entry name" value="Cyt_P450"/>
</dbReference>
<keyword evidence="2" id="KW-0479">Metal-binding</keyword>
<evidence type="ECO:0000256" key="1">
    <source>
        <dbReference type="ARBA" id="ARBA00010617"/>
    </source>
</evidence>
<evidence type="ECO:0000313" key="3">
    <source>
        <dbReference type="EMBL" id="NKQ54293.1"/>
    </source>
</evidence>
<dbReference type="PANTHER" id="PTHR46696">
    <property type="entry name" value="P450, PUTATIVE (EUROFUNG)-RELATED"/>
    <property type="match status" value="1"/>
</dbReference>
<gene>
    <name evidence="3" type="ORF">HFP15_15505</name>
</gene>
<dbReference type="CDD" id="cd11033">
    <property type="entry name" value="CYP142-like"/>
    <property type="match status" value="1"/>
</dbReference>
<dbReference type="PRINTS" id="PR00359">
    <property type="entry name" value="BP450"/>
</dbReference>
<dbReference type="EMBL" id="JAAXLS010000008">
    <property type="protein sequence ID" value="NKQ54293.1"/>
    <property type="molecule type" value="Genomic_DNA"/>
</dbReference>
<dbReference type="InterPro" id="IPR017972">
    <property type="entry name" value="Cyt_P450_CS"/>
</dbReference>
<organism evidence="3 4">
    <name type="scientific">Amycolatopsis acididurans</name>
    <dbReference type="NCBI Taxonomy" id="2724524"/>
    <lineage>
        <taxon>Bacteria</taxon>
        <taxon>Bacillati</taxon>
        <taxon>Actinomycetota</taxon>
        <taxon>Actinomycetes</taxon>
        <taxon>Pseudonocardiales</taxon>
        <taxon>Pseudonocardiaceae</taxon>
        <taxon>Amycolatopsis</taxon>
    </lineage>
</organism>
<evidence type="ECO:0000313" key="4">
    <source>
        <dbReference type="Proteomes" id="UP000715441"/>
    </source>
</evidence>
<sequence>MTIAHQADETYRIPDHIVQAAIDPDSYLDFEGRVLPAYAWLREHNPLGRAELAGHDPVWLVTKLADLRFIERHTDLFTVTQDNIILDSRASDAFMRSLTGGSSRILDAIPYLDPPEHTKVRAVAHEPFLPRNVAKLESQIRELARATVERVLATEGELDLVADLALGYPLHVIMTLLGVPEKDEPLMLRLTQEFFGAQDDERGAGAAENPEEVGKAFIEAAMSIFGYFSELNADRRACPRNDLVSLIANSRIDGEPIGEGYANGWYLAIAAGGHDTTASTISSTLLALAQRPDQLARVKADLDLIPQLVEEGLRWTTPAKHFMRTATQDLELRGRQIKKGDRLMLLWASGNHDEEVFDNPQAFDIGRTTKHIAFGSGAHTCVGMHLAKLELRILFEELLPRIGGIEIVGRPQWVRTNFVGGLKRLPARLLPDVASEQSSANGPQGAVG</sequence>
<dbReference type="InterPro" id="IPR002397">
    <property type="entry name" value="Cyt_P450_B"/>
</dbReference>
<accession>A0ABX1J3E6</accession>
<keyword evidence="2" id="KW-0503">Monooxygenase</keyword>
<keyword evidence="2" id="KW-0408">Iron</keyword>
<name>A0ABX1J3E6_9PSEU</name>
<dbReference type="Proteomes" id="UP000715441">
    <property type="component" value="Unassembled WGS sequence"/>
</dbReference>
<dbReference type="InterPro" id="IPR036396">
    <property type="entry name" value="Cyt_P450_sf"/>
</dbReference>
<evidence type="ECO:0000256" key="2">
    <source>
        <dbReference type="RuleBase" id="RU000461"/>
    </source>
</evidence>
<comment type="similarity">
    <text evidence="1 2">Belongs to the cytochrome P450 family.</text>
</comment>
<dbReference type="RefSeq" id="WP_168516002.1">
    <property type="nucleotide sequence ID" value="NZ_JAAXLS010000008.1"/>
</dbReference>
<reference evidence="3 4" key="1">
    <citation type="submission" date="2020-04" db="EMBL/GenBank/DDBJ databases">
        <title>Novel species.</title>
        <authorList>
            <person name="Teo W.F.A."/>
            <person name="Lipun K."/>
            <person name="Srisuk N."/>
            <person name="Duangmal K."/>
        </authorList>
    </citation>
    <scope>NUCLEOTIDE SEQUENCE [LARGE SCALE GENOMIC DNA]</scope>
    <source>
        <strain evidence="3 4">K13G38</strain>
    </source>
</reference>
<comment type="caution">
    <text evidence="3">The sequence shown here is derived from an EMBL/GenBank/DDBJ whole genome shotgun (WGS) entry which is preliminary data.</text>
</comment>